<proteinExistence type="predicted"/>
<evidence type="ECO:0000313" key="1">
    <source>
        <dbReference type="EMBL" id="KAH7301794.1"/>
    </source>
</evidence>
<dbReference type="AlphaFoldDB" id="A0A8T2S1K3"/>
<sequence>MKKCQNKKGKNLGKQFHFLPKRSGDLSTLDSEGLASNLVAKPFLRRLRSPASWAFLIKRLLMKSLLLTIEEGRILLHGYYKISLSCGDPTNHLNVEFLYPDRIELMFP</sequence>
<reference evidence="1 2" key="1">
    <citation type="submission" date="2021-08" db="EMBL/GenBank/DDBJ databases">
        <title>WGS assembly of Ceratopteris richardii.</title>
        <authorList>
            <person name="Marchant D.B."/>
            <person name="Chen G."/>
            <person name="Jenkins J."/>
            <person name="Shu S."/>
            <person name="Leebens-Mack J."/>
            <person name="Grimwood J."/>
            <person name="Schmutz J."/>
            <person name="Soltis P."/>
            <person name="Soltis D."/>
            <person name="Chen Z.-H."/>
        </authorList>
    </citation>
    <scope>NUCLEOTIDE SEQUENCE [LARGE SCALE GENOMIC DNA]</scope>
    <source>
        <strain evidence="1">Whitten #5841</strain>
        <tissue evidence="1">Leaf</tissue>
    </source>
</reference>
<protein>
    <submittedName>
        <fullName evidence="1">Uncharacterized protein</fullName>
    </submittedName>
</protein>
<dbReference type="EMBL" id="CM035428">
    <property type="protein sequence ID" value="KAH7301794.1"/>
    <property type="molecule type" value="Genomic_DNA"/>
</dbReference>
<dbReference type="Proteomes" id="UP000825935">
    <property type="component" value="Chromosome 23"/>
</dbReference>
<evidence type="ECO:0000313" key="2">
    <source>
        <dbReference type="Proteomes" id="UP000825935"/>
    </source>
</evidence>
<accession>A0A8T2S1K3</accession>
<name>A0A8T2S1K3_CERRI</name>
<keyword evidence="2" id="KW-1185">Reference proteome</keyword>
<comment type="caution">
    <text evidence="1">The sequence shown here is derived from an EMBL/GenBank/DDBJ whole genome shotgun (WGS) entry which is preliminary data.</text>
</comment>
<organism evidence="1 2">
    <name type="scientific">Ceratopteris richardii</name>
    <name type="common">Triangle waterfern</name>
    <dbReference type="NCBI Taxonomy" id="49495"/>
    <lineage>
        <taxon>Eukaryota</taxon>
        <taxon>Viridiplantae</taxon>
        <taxon>Streptophyta</taxon>
        <taxon>Embryophyta</taxon>
        <taxon>Tracheophyta</taxon>
        <taxon>Polypodiopsida</taxon>
        <taxon>Polypodiidae</taxon>
        <taxon>Polypodiales</taxon>
        <taxon>Pteridineae</taxon>
        <taxon>Pteridaceae</taxon>
        <taxon>Parkerioideae</taxon>
        <taxon>Ceratopteris</taxon>
    </lineage>
</organism>
<gene>
    <name evidence="1" type="ORF">KP509_23G043500</name>
</gene>